<reference evidence="1 2" key="1">
    <citation type="submission" date="2020-08" db="EMBL/GenBank/DDBJ databases">
        <title>Genomic Encyclopedia of Type Strains, Phase III (KMG-III): the genomes of soil and plant-associated and newly described type strains.</title>
        <authorList>
            <person name="Whitman W."/>
        </authorList>
    </citation>
    <scope>NUCLEOTIDE SEQUENCE [LARGE SCALE GENOMIC DNA]</scope>
    <source>
        <strain evidence="1 2">CECT 3287</strain>
    </source>
</reference>
<sequence>MLARLLAELPRRERALLRTPLARIDRWYAARTLPDPTCTADYWFERRLMDQEGWGRT</sequence>
<evidence type="ECO:0000313" key="2">
    <source>
        <dbReference type="Proteomes" id="UP000590749"/>
    </source>
</evidence>
<dbReference type="Proteomes" id="UP000590749">
    <property type="component" value="Unassembled WGS sequence"/>
</dbReference>
<evidence type="ECO:0000313" key="1">
    <source>
        <dbReference type="EMBL" id="MBB3094118.1"/>
    </source>
</evidence>
<dbReference type="RefSeq" id="WP_183218432.1">
    <property type="nucleotide sequence ID" value="NZ_BMPW01000024.1"/>
</dbReference>
<gene>
    <name evidence="1" type="ORF">FHR83_001770</name>
</gene>
<keyword evidence="2" id="KW-1185">Reference proteome</keyword>
<comment type="caution">
    <text evidence="1">The sequence shown here is derived from an EMBL/GenBank/DDBJ whole genome shotgun (WGS) entry which is preliminary data.</text>
</comment>
<proteinExistence type="predicted"/>
<accession>A0A7W5FD66</accession>
<protein>
    <submittedName>
        <fullName evidence="1">Uncharacterized protein</fullName>
    </submittedName>
</protein>
<dbReference type="AlphaFoldDB" id="A0A7W5FD66"/>
<name>A0A7W5FD66_9ACTN</name>
<dbReference type="EMBL" id="JACHXF010000003">
    <property type="protein sequence ID" value="MBB3094118.1"/>
    <property type="molecule type" value="Genomic_DNA"/>
</dbReference>
<organism evidence="1 2">
    <name type="scientific">Actinoplanes campanulatus</name>
    <dbReference type="NCBI Taxonomy" id="113559"/>
    <lineage>
        <taxon>Bacteria</taxon>
        <taxon>Bacillati</taxon>
        <taxon>Actinomycetota</taxon>
        <taxon>Actinomycetes</taxon>
        <taxon>Micromonosporales</taxon>
        <taxon>Micromonosporaceae</taxon>
        <taxon>Actinoplanes</taxon>
    </lineage>
</organism>